<dbReference type="PATRIC" id="fig|1279460.3.peg.3887"/>
<proteinExistence type="predicted"/>
<protein>
    <submittedName>
        <fullName evidence="1">Uncharacterized protein</fullName>
    </submittedName>
</protein>
<dbReference type="AlphaFoldDB" id="A0A0M3TMJ5"/>
<reference evidence="1 2" key="1">
    <citation type="journal article" date="2015" name="Genome Announc.">
        <title>Whole-Genome Sequence of Leptospira interrogans Serovar Hardjo Subtype Hardjoprajitno Strain Norma, Isolated from Cattle in a Leptospirosis Outbreak in Brazil.</title>
        <authorList>
            <person name="Cosate M.R."/>
            <person name="Soares S.C."/>
            <person name="Mendes T.A."/>
            <person name="Raittz R.T."/>
            <person name="Moreira E.C."/>
            <person name="Leite R."/>
            <person name="Fernandes G.R."/>
            <person name="Haddad J.P."/>
            <person name="Ortega J.M."/>
        </authorList>
    </citation>
    <scope>NUCLEOTIDE SEQUENCE [LARGE SCALE GENOMIC DNA]</scope>
    <source>
        <strain evidence="1 2">Norma</strain>
    </source>
</reference>
<evidence type="ECO:0000313" key="2">
    <source>
        <dbReference type="Proteomes" id="UP000056502"/>
    </source>
</evidence>
<accession>A0A0M3TMJ5</accession>
<dbReference type="AntiFam" id="ANF00051">
    <property type="entry name" value="Translation of DNA tandem repeat"/>
</dbReference>
<dbReference type="Proteomes" id="UP000056502">
    <property type="component" value="Chromosome I"/>
</dbReference>
<dbReference type="EMBL" id="CP012603">
    <property type="protein sequence ID" value="ALE40955.1"/>
    <property type="molecule type" value="Genomic_DNA"/>
</dbReference>
<organism evidence="1">
    <name type="scientific">Leptospira interrogans serovar Hardjo str. Norma</name>
    <dbReference type="NCBI Taxonomy" id="1279460"/>
    <lineage>
        <taxon>Bacteria</taxon>
        <taxon>Pseudomonadati</taxon>
        <taxon>Spirochaetota</taxon>
        <taxon>Spirochaetia</taxon>
        <taxon>Leptospirales</taxon>
        <taxon>Leptospiraceae</taxon>
        <taxon>Leptospira</taxon>
    </lineage>
</organism>
<name>A0A0M3TMJ5_LEPIR</name>
<sequence length="39" mass="4753">MWELLQIRILQTNSKIVETHTFRKFFLNRTRVKIGLSFS</sequence>
<gene>
    <name evidence="1" type="ORF">G436_3809</name>
</gene>
<evidence type="ECO:0000313" key="1">
    <source>
        <dbReference type="EMBL" id="ALE40955.1"/>
    </source>
</evidence>